<evidence type="ECO:0000256" key="6">
    <source>
        <dbReference type="SAM" id="Coils"/>
    </source>
</evidence>
<proteinExistence type="predicted"/>
<dbReference type="EMBL" id="CP042806">
    <property type="protein sequence ID" value="QEE27727.1"/>
    <property type="molecule type" value="Genomic_DNA"/>
</dbReference>
<dbReference type="PANTHER" id="PTHR30026">
    <property type="entry name" value="OUTER MEMBRANE PROTEIN TOLC"/>
    <property type="match status" value="1"/>
</dbReference>
<evidence type="ECO:0000313" key="8">
    <source>
        <dbReference type="Proteomes" id="UP000321820"/>
    </source>
</evidence>
<reference evidence="7 8" key="1">
    <citation type="submission" date="2019-08" db="EMBL/GenBank/DDBJ databases">
        <title>Complete genome sequence of Terriglobus albidus strain ORNL.</title>
        <authorList>
            <person name="Podar M."/>
        </authorList>
    </citation>
    <scope>NUCLEOTIDE SEQUENCE [LARGE SCALE GENOMIC DNA]</scope>
    <source>
        <strain evidence="7 8">ORNL</strain>
    </source>
</reference>
<evidence type="ECO:0000256" key="2">
    <source>
        <dbReference type="ARBA" id="ARBA00022452"/>
    </source>
</evidence>
<keyword evidence="4" id="KW-0472">Membrane</keyword>
<dbReference type="SUPFAM" id="SSF56954">
    <property type="entry name" value="Outer membrane efflux proteins (OEP)"/>
    <property type="match status" value="1"/>
</dbReference>
<evidence type="ECO:0000256" key="4">
    <source>
        <dbReference type="ARBA" id="ARBA00023136"/>
    </source>
</evidence>
<dbReference type="Gene3D" id="1.20.1600.10">
    <property type="entry name" value="Outer membrane efflux proteins (OEP)"/>
    <property type="match status" value="1"/>
</dbReference>
<sequence>MSGKYRQDSRRVSMKTARFPLYPLPLLFACMLLASAKLEAQLSFASAIDLALRNSPRVKMAEADAAKATAVLSESRVVFIPVLNAGSGLGYSYGFPVGQPTLYNVTSQSLVFDLAQKKYIDAARMGLEAANLALADARQAVAEDAARTCVVLDHDVQRLEALKQEQGFAAHLVEIVRLRMDAGQDNRMELTKSRLALAQITLARLHEDTDIAFQRTHLANLTGLPSEGLSIVPGSIPLPPSPKTVSDSEYVPAIHAAYVNARSKFQVAFGDARKLYRPRVGFNFQYDRYATFNNYQDYYKPGSFRTDNFTVGTVVDLPIFQLQLRAKAKESLADALHAQSDADRLKLDFLEGRVKTINSLAELTARSEIAALEREIAEQQLQALRIQLNEGSGNSGAPPSPKDEQNALIQERQKYLDLLDADRQLREAQISALRLTGQLEEWLKNADR</sequence>
<evidence type="ECO:0000313" key="7">
    <source>
        <dbReference type="EMBL" id="QEE27727.1"/>
    </source>
</evidence>
<feature type="coiled-coil region" evidence="6">
    <location>
        <begin position="360"/>
        <end position="394"/>
    </location>
</feature>
<dbReference type="GO" id="GO:0015562">
    <property type="term" value="F:efflux transmembrane transporter activity"/>
    <property type="evidence" value="ECO:0007669"/>
    <property type="project" value="InterPro"/>
</dbReference>
<dbReference type="GO" id="GO:1990281">
    <property type="term" value="C:efflux pump complex"/>
    <property type="evidence" value="ECO:0007669"/>
    <property type="project" value="TreeGrafter"/>
</dbReference>
<keyword evidence="2" id="KW-1134">Transmembrane beta strand</keyword>
<dbReference type="KEGG" id="talb:FTW19_06795"/>
<keyword evidence="6" id="KW-0175">Coiled coil</keyword>
<evidence type="ECO:0000256" key="3">
    <source>
        <dbReference type="ARBA" id="ARBA00022692"/>
    </source>
</evidence>
<comment type="subcellular location">
    <subcellularLocation>
        <location evidence="1">Cell outer membrane</location>
    </subcellularLocation>
</comment>
<protein>
    <submittedName>
        <fullName evidence="7">TolC family protein</fullName>
    </submittedName>
</protein>
<evidence type="ECO:0000256" key="5">
    <source>
        <dbReference type="ARBA" id="ARBA00023237"/>
    </source>
</evidence>
<dbReference type="InterPro" id="IPR051906">
    <property type="entry name" value="TolC-like"/>
</dbReference>
<organism evidence="7 8">
    <name type="scientific">Terriglobus albidus</name>
    <dbReference type="NCBI Taxonomy" id="1592106"/>
    <lineage>
        <taxon>Bacteria</taxon>
        <taxon>Pseudomonadati</taxon>
        <taxon>Acidobacteriota</taxon>
        <taxon>Terriglobia</taxon>
        <taxon>Terriglobales</taxon>
        <taxon>Acidobacteriaceae</taxon>
        <taxon>Terriglobus</taxon>
    </lineage>
</organism>
<gene>
    <name evidence="7" type="ORF">FTW19_06795</name>
</gene>
<dbReference type="Proteomes" id="UP000321820">
    <property type="component" value="Chromosome"/>
</dbReference>
<dbReference type="GO" id="GO:0009279">
    <property type="term" value="C:cell outer membrane"/>
    <property type="evidence" value="ECO:0007669"/>
    <property type="project" value="UniProtKB-SubCell"/>
</dbReference>
<name>A0A5B9EBR3_9BACT</name>
<keyword evidence="5" id="KW-0998">Cell outer membrane</keyword>
<dbReference type="AlphaFoldDB" id="A0A5B9EBR3"/>
<dbReference type="PANTHER" id="PTHR30026:SF20">
    <property type="entry name" value="OUTER MEMBRANE PROTEIN TOLC"/>
    <property type="match status" value="1"/>
</dbReference>
<dbReference type="OrthoDB" id="113473at2"/>
<keyword evidence="8" id="KW-1185">Reference proteome</keyword>
<evidence type="ECO:0000256" key="1">
    <source>
        <dbReference type="ARBA" id="ARBA00004442"/>
    </source>
</evidence>
<dbReference type="PROSITE" id="PS51257">
    <property type="entry name" value="PROKAR_LIPOPROTEIN"/>
    <property type="match status" value="1"/>
</dbReference>
<dbReference type="GO" id="GO:0015288">
    <property type="term" value="F:porin activity"/>
    <property type="evidence" value="ECO:0007669"/>
    <property type="project" value="TreeGrafter"/>
</dbReference>
<accession>A0A5B9EBR3</accession>
<keyword evidence="3" id="KW-0812">Transmembrane</keyword>